<evidence type="ECO:0000256" key="1">
    <source>
        <dbReference type="SAM" id="MobiDB-lite"/>
    </source>
</evidence>
<proteinExistence type="predicted"/>
<organism evidence="2 3">
    <name type="scientific">Clytia hemisphaerica</name>
    <dbReference type="NCBI Taxonomy" id="252671"/>
    <lineage>
        <taxon>Eukaryota</taxon>
        <taxon>Metazoa</taxon>
        <taxon>Cnidaria</taxon>
        <taxon>Hydrozoa</taxon>
        <taxon>Hydroidolina</taxon>
        <taxon>Leptothecata</taxon>
        <taxon>Obeliida</taxon>
        <taxon>Clytiidae</taxon>
        <taxon>Clytia</taxon>
    </lineage>
</organism>
<name>A0A7M5WU28_9CNID</name>
<reference evidence="2" key="1">
    <citation type="submission" date="2021-01" db="UniProtKB">
        <authorList>
            <consortium name="EnsemblMetazoa"/>
        </authorList>
    </citation>
    <scope>IDENTIFICATION</scope>
</reference>
<evidence type="ECO:0000313" key="3">
    <source>
        <dbReference type="Proteomes" id="UP000594262"/>
    </source>
</evidence>
<feature type="compositionally biased region" description="Low complexity" evidence="1">
    <location>
        <begin position="102"/>
        <end position="119"/>
    </location>
</feature>
<protein>
    <submittedName>
        <fullName evidence="2">Uncharacterized protein</fullName>
    </submittedName>
</protein>
<keyword evidence="3" id="KW-1185">Reference proteome</keyword>
<dbReference type="Proteomes" id="UP000594262">
    <property type="component" value="Unplaced"/>
</dbReference>
<sequence>MHSEIILTRLRRRSPKEASSIREEDRRLDILIRLTTEEYRADYLRRMGLRKEKFGAFTVWRYEKPPPPLQRGAPVHEQWPEVLQTKENVPSYSITSAESDNSKQFNSSSQSGSSCSALI</sequence>
<accession>A0A7M5WU28</accession>
<feature type="region of interest" description="Disordered" evidence="1">
    <location>
        <begin position="90"/>
        <end position="119"/>
    </location>
</feature>
<dbReference type="AlphaFoldDB" id="A0A7M5WU28"/>
<evidence type="ECO:0000313" key="2">
    <source>
        <dbReference type="EnsemblMetazoa" id="CLYHEMP013086.1"/>
    </source>
</evidence>
<dbReference type="EnsemblMetazoa" id="CLYHEMT013086.1">
    <property type="protein sequence ID" value="CLYHEMP013086.1"/>
    <property type="gene ID" value="CLYHEMG013086"/>
</dbReference>